<dbReference type="Proteomes" id="UP001066276">
    <property type="component" value="Chromosome 7"/>
</dbReference>
<evidence type="ECO:0000313" key="3">
    <source>
        <dbReference type="Proteomes" id="UP001066276"/>
    </source>
</evidence>
<accession>A0AAV7PZU3</accession>
<dbReference type="AlphaFoldDB" id="A0AAV7PZU3"/>
<reference evidence="2" key="1">
    <citation type="journal article" date="2022" name="bioRxiv">
        <title>Sequencing and chromosome-scale assembly of the giantPleurodeles waltlgenome.</title>
        <authorList>
            <person name="Brown T."/>
            <person name="Elewa A."/>
            <person name="Iarovenko S."/>
            <person name="Subramanian E."/>
            <person name="Araus A.J."/>
            <person name="Petzold A."/>
            <person name="Susuki M."/>
            <person name="Suzuki K.-i.T."/>
            <person name="Hayashi T."/>
            <person name="Toyoda A."/>
            <person name="Oliveira C."/>
            <person name="Osipova E."/>
            <person name="Leigh N.D."/>
            <person name="Simon A."/>
            <person name="Yun M.H."/>
        </authorList>
    </citation>
    <scope>NUCLEOTIDE SEQUENCE</scope>
    <source>
        <strain evidence="2">20211129_DDA</strain>
        <tissue evidence="2">Liver</tissue>
    </source>
</reference>
<evidence type="ECO:0000256" key="1">
    <source>
        <dbReference type="SAM" id="MobiDB-lite"/>
    </source>
</evidence>
<dbReference type="EMBL" id="JANPWB010000011">
    <property type="protein sequence ID" value="KAJ1132018.1"/>
    <property type="molecule type" value="Genomic_DNA"/>
</dbReference>
<name>A0AAV7PZU3_PLEWA</name>
<keyword evidence="3" id="KW-1185">Reference proteome</keyword>
<gene>
    <name evidence="2" type="ORF">NDU88_010348</name>
</gene>
<evidence type="ECO:0000313" key="2">
    <source>
        <dbReference type="EMBL" id="KAJ1132018.1"/>
    </source>
</evidence>
<sequence length="110" mass="12525">MERSEPPRNLRESAVRFPDSEATRTTEEKTFRLRKGVILPSTSSEVVFLYYWPIFSACVYGKQHSGTSAPSAWRECARVLPVRRSCASCLFCNLATGELTRKSLRLWSCC</sequence>
<protein>
    <submittedName>
        <fullName evidence="2">Uncharacterized protein</fullName>
    </submittedName>
</protein>
<feature type="region of interest" description="Disordered" evidence="1">
    <location>
        <begin position="1"/>
        <end position="23"/>
    </location>
</feature>
<proteinExistence type="predicted"/>
<organism evidence="2 3">
    <name type="scientific">Pleurodeles waltl</name>
    <name type="common">Iberian ribbed newt</name>
    <dbReference type="NCBI Taxonomy" id="8319"/>
    <lineage>
        <taxon>Eukaryota</taxon>
        <taxon>Metazoa</taxon>
        <taxon>Chordata</taxon>
        <taxon>Craniata</taxon>
        <taxon>Vertebrata</taxon>
        <taxon>Euteleostomi</taxon>
        <taxon>Amphibia</taxon>
        <taxon>Batrachia</taxon>
        <taxon>Caudata</taxon>
        <taxon>Salamandroidea</taxon>
        <taxon>Salamandridae</taxon>
        <taxon>Pleurodelinae</taxon>
        <taxon>Pleurodeles</taxon>
    </lineage>
</organism>
<comment type="caution">
    <text evidence="2">The sequence shown here is derived from an EMBL/GenBank/DDBJ whole genome shotgun (WGS) entry which is preliminary data.</text>
</comment>